<dbReference type="Pfam" id="PF00650">
    <property type="entry name" value="CRAL_TRIO"/>
    <property type="match status" value="1"/>
</dbReference>
<organism evidence="2 3">
    <name type="scientific">Macrolepiota fuliginosa MF-IS2</name>
    <dbReference type="NCBI Taxonomy" id="1400762"/>
    <lineage>
        <taxon>Eukaryota</taxon>
        <taxon>Fungi</taxon>
        <taxon>Dikarya</taxon>
        <taxon>Basidiomycota</taxon>
        <taxon>Agaricomycotina</taxon>
        <taxon>Agaricomycetes</taxon>
        <taxon>Agaricomycetidae</taxon>
        <taxon>Agaricales</taxon>
        <taxon>Agaricineae</taxon>
        <taxon>Agaricaceae</taxon>
        <taxon>Macrolepiota</taxon>
    </lineage>
</organism>
<dbReference type="PANTHER" id="PTHR45824">
    <property type="entry name" value="GH16843P"/>
    <property type="match status" value="1"/>
</dbReference>
<dbReference type="GO" id="GO:0008526">
    <property type="term" value="F:phosphatidylinositol transfer activity"/>
    <property type="evidence" value="ECO:0007669"/>
    <property type="project" value="TreeGrafter"/>
</dbReference>
<sequence>MPPGVETLNFIISFPSSSSQPFLTSTHSVLSALQTHYPERLGHATLTTPLILNILIKFALAFIDPITRAKCKFDSISLLKEGVFRPEGLMESLRWGGVKLGRSLAVHSHFMAPLHRVRE</sequence>
<accession>A0A9P5WYY6</accession>
<gene>
    <name evidence="2" type="ORF">P691DRAFT_767930</name>
</gene>
<reference evidence="2" key="1">
    <citation type="submission" date="2020-11" db="EMBL/GenBank/DDBJ databases">
        <authorList>
            <consortium name="DOE Joint Genome Institute"/>
            <person name="Ahrendt S."/>
            <person name="Riley R."/>
            <person name="Andreopoulos W."/>
            <person name="Labutti K."/>
            <person name="Pangilinan J."/>
            <person name="Ruiz-Duenas F.J."/>
            <person name="Barrasa J.M."/>
            <person name="Sanchez-Garcia M."/>
            <person name="Camarero S."/>
            <person name="Miyauchi S."/>
            <person name="Serrano A."/>
            <person name="Linde D."/>
            <person name="Babiker R."/>
            <person name="Drula E."/>
            <person name="Ayuso-Fernandez I."/>
            <person name="Pacheco R."/>
            <person name="Padilla G."/>
            <person name="Ferreira P."/>
            <person name="Barriuso J."/>
            <person name="Kellner H."/>
            <person name="Castanera R."/>
            <person name="Alfaro M."/>
            <person name="Ramirez L."/>
            <person name="Pisabarro A.G."/>
            <person name="Kuo A."/>
            <person name="Tritt A."/>
            <person name="Lipzen A."/>
            <person name="He G."/>
            <person name="Yan M."/>
            <person name="Ng V."/>
            <person name="Cullen D."/>
            <person name="Martin F."/>
            <person name="Rosso M.-N."/>
            <person name="Henrissat B."/>
            <person name="Hibbett D."/>
            <person name="Martinez A.T."/>
            <person name="Grigoriev I.V."/>
        </authorList>
    </citation>
    <scope>NUCLEOTIDE SEQUENCE</scope>
    <source>
        <strain evidence="2">MF-IS2</strain>
    </source>
</reference>
<dbReference type="PANTHER" id="PTHR45824:SF29">
    <property type="entry name" value="GH16843P"/>
    <property type="match status" value="1"/>
</dbReference>
<comment type="caution">
    <text evidence="2">The sequence shown here is derived from an EMBL/GenBank/DDBJ whole genome shotgun (WGS) entry which is preliminary data.</text>
</comment>
<dbReference type="InterPro" id="IPR052578">
    <property type="entry name" value="PI_Transfer_CRAL-TRIO"/>
</dbReference>
<dbReference type="EMBL" id="MU152634">
    <property type="protein sequence ID" value="KAF9440315.1"/>
    <property type="molecule type" value="Genomic_DNA"/>
</dbReference>
<dbReference type="SUPFAM" id="SSF52087">
    <property type="entry name" value="CRAL/TRIO domain"/>
    <property type="match status" value="1"/>
</dbReference>
<dbReference type="InterPro" id="IPR036865">
    <property type="entry name" value="CRAL-TRIO_dom_sf"/>
</dbReference>
<protein>
    <recommendedName>
        <fullName evidence="1">CRAL-TRIO domain-containing protein</fullName>
    </recommendedName>
</protein>
<evidence type="ECO:0000259" key="1">
    <source>
        <dbReference type="Pfam" id="PF00650"/>
    </source>
</evidence>
<evidence type="ECO:0000313" key="3">
    <source>
        <dbReference type="Proteomes" id="UP000807342"/>
    </source>
</evidence>
<dbReference type="Gene3D" id="3.40.525.10">
    <property type="entry name" value="CRAL-TRIO lipid binding domain"/>
    <property type="match status" value="1"/>
</dbReference>
<keyword evidence="3" id="KW-1185">Reference proteome</keyword>
<feature type="domain" description="CRAL-TRIO" evidence="1">
    <location>
        <begin position="2"/>
        <end position="75"/>
    </location>
</feature>
<proteinExistence type="predicted"/>
<evidence type="ECO:0000313" key="2">
    <source>
        <dbReference type="EMBL" id="KAF9440315.1"/>
    </source>
</evidence>
<dbReference type="AlphaFoldDB" id="A0A9P5WYY6"/>
<name>A0A9P5WYY6_9AGAR</name>
<dbReference type="Proteomes" id="UP000807342">
    <property type="component" value="Unassembled WGS sequence"/>
</dbReference>
<dbReference type="InterPro" id="IPR001251">
    <property type="entry name" value="CRAL-TRIO_dom"/>
</dbReference>